<feature type="transmembrane region" description="Helical" evidence="6">
    <location>
        <begin position="574"/>
        <end position="597"/>
    </location>
</feature>
<sequence>MPSDVLSSGSETEPLLGGQLKRKKPFYRARPLWLVPFVVVASLVRGMTLAPRVQVFTQLSCSALYHHHYNHTESNSLLGLHSVRPAHNLSHPSSSPLSYLYLDPAGPHLDPLSLDHLSASYGPHAAGSGSQAIVTFNRSSEDEEEDPRNLPSKRCLSDPAVQSRAARLQSMMTVIMGTLSALTTGWWGHFGEQHGRTRVLAIATLGLFLTDLTFILVSTPHTPFSGHGHKLLIVAPFIEGLLGGWSTLQGATTAYVSDCTSDGSRSHIFSRFTGMFYLGFAAGPAIGAFLIRHPLFSSLFNSDTAHPIPSVTNVFWVAICCNAVNLLLVAFVFPESLSEEKKRAAREKNAAKKATDVAAGKSGGMIGFFRDFLKPLAIFLPKKSELPGGKTRTNWDLTFLACALFGYFLSTGIWQIKYLYAGHVYGWGAEQLSYYISFAGGARAVNLLLIMPVIIAMFKPKPKPAKASSTGTVATVPVAVKKSDKPTLSALSHEAHFDMVLVRFSLAMDMLSQVLVSMGPIDDSFASQAMFVGFTSLSSFASGVVPSGQSLALCIMQIQAHGQPEVDKAGSGHLFGAIASLQAIGQMILGPMLFAAIYGGTVADYPKAIFTSAGAILLVSLLMIFMVRPAADLKAKRKAKRAQLDADIERGRSRVSKDISRRPAPVASSSSGSP</sequence>
<feature type="transmembrane region" description="Helical" evidence="6">
    <location>
        <begin position="397"/>
        <end position="420"/>
    </location>
</feature>
<feature type="transmembrane region" description="Helical" evidence="6">
    <location>
        <begin position="311"/>
        <end position="333"/>
    </location>
</feature>
<keyword evidence="3 6" id="KW-1133">Transmembrane helix</keyword>
<dbReference type="PANTHER" id="PTHR23507:SF1">
    <property type="entry name" value="FI18259P1-RELATED"/>
    <property type="match status" value="1"/>
</dbReference>
<feature type="transmembrane region" description="Helical" evidence="6">
    <location>
        <begin position="231"/>
        <end position="256"/>
    </location>
</feature>
<dbReference type="Proteomes" id="UP000030669">
    <property type="component" value="Unassembled WGS sequence"/>
</dbReference>
<dbReference type="Gene3D" id="1.20.1250.20">
    <property type="entry name" value="MFS general substrate transporter like domains"/>
    <property type="match status" value="1"/>
</dbReference>
<evidence type="ECO:0000313" key="8">
    <source>
        <dbReference type="Proteomes" id="UP000030669"/>
    </source>
</evidence>
<evidence type="ECO:0000256" key="2">
    <source>
        <dbReference type="ARBA" id="ARBA00022692"/>
    </source>
</evidence>
<dbReference type="GeneID" id="19307496"/>
<proteinExistence type="predicted"/>
<feature type="transmembrane region" description="Helical" evidence="6">
    <location>
        <begin position="432"/>
        <end position="458"/>
    </location>
</feature>
<feature type="transmembrane region" description="Helical" evidence="6">
    <location>
        <begin position="199"/>
        <end position="219"/>
    </location>
</feature>
<evidence type="ECO:0000313" key="7">
    <source>
        <dbReference type="EMBL" id="EPQ54150.1"/>
    </source>
</evidence>
<name>S7RIJ7_GLOTA</name>
<feature type="transmembrane region" description="Helical" evidence="6">
    <location>
        <begin position="168"/>
        <end position="187"/>
    </location>
</feature>
<accession>S7RIJ7</accession>
<organism evidence="7 8">
    <name type="scientific">Gloeophyllum trabeum (strain ATCC 11539 / FP-39264 / Madison 617)</name>
    <name type="common">Brown rot fungus</name>
    <dbReference type="NCBI Taxonomy" id="670483"/>
    <lineage>
        <taxon>Eukaryota</taxon>
        <taxon>Fungi</taxon>
        <taxon>Dikarya</taxon>
        <taxon>Basidiomycota</taxon>
        <taxon>Agaricomycotina</taxon>
        <taxon>Agaricomycetes</taxon>
        <taxon>Gloeophyllales</taxon>
        <taxon>Gloeophyllaceae</taxon>
        <taxon>Gloeophyllum</taxon>
    </lineage>
</organism>
<evidence type="ECO:0000256" key="5">
    <source>
        <dbReference type="SAM" id="MobiDB-lite"/>
    </source>
</evidence>
<feature type="compositionally biased region" description="Low complexity" evidence="5">
    <location>
        <begin position="662"/>
        <end position="674"/>
    </location>
</feature>
<reference evidence="7 8" key="1">
    <citation type="journal article" date="2012" name="Science">
        <title>The Paleozoic origin of enzymatic lignin decomposition reconstructed from 31 fungal genomes.</title>
        <authorList>
            <person name="Floudas D."/>
            <person name="Binder M."/>
            <person name="Riley R."/>
            <person name="Barry K."/>
            <person name="Blanchette R.A."/>
            <person name="Henrissat B."/>
            <person name="Martinez A.T."/>
            <person name="Otillar R."/>
            <person name="Spatafora J.W."/>
            <person name="Yadav J.S."/>
            <person name="Aerts A."/>
            <person name="Benoit I."/>
            <person name="Boyd A."/>
            <person name="Carlson A."/>
            <person name="Copeland A."/>
            <person name="Coutinho P.M."/>
            <person name="de Vries R.P."/>
            <person name="Ferreira P."/>
            <person name="Findley K."/>
            <person name="Foster B."/>
            <person name="Gaskell J."/>
            <person name="Glotzer D."/>
            <person name="Gorecki P."/>
            <person name="Heitman J."/>
            <person name="Hesse C."/>
            <person name="Hori C."/>
            <person name="Igarashi K."/>
            <person name="Jurgens J.A."/>
            <person name="Kallen N."/>
            <person name="Kersten P."/>
            <person name="Kohler A."/>
            <person name="Kuees U."/>
            <person name="Kumar T.K.A."/>
            <person name="Kuo A."/>
            <person name="LaButti K."/>
            <person name="Larrondo L.F."/>
            <person name="Lindquist E."/>
            <person name="Ling A."/>
            <person name="Lombard V."/>
            <person name="Lucas S."/>
            <person name="Lundell T."/>
            <person name="Martin R."/>
            <person name="McLaughlin D.J."/>
            <person name="Morgenstern I."/>
            <person name="Morin E."/>
            <person name="Murat C."/>
            <person name="Nagy L.G."/>
            <person name="Nolan M."/>
            <person name="Ohm R.A."/>
            <person name="Patyshakuliyeva A."/>
            <person name="Rokas A."/>
            <person name="Ruiz-Duenas F.J."/>
            <person name="Sabat G."/>
            <person name="Salamov A."/>
            <person name="Samejima M."/>
            <person name="Schmutz J."/>
            <person name="Slot J.C."/>
            <person name="St John F."/>
            <person name="Stenlid J."/>
            <person name="Sun H."/>
            <person name="Sun S."/>
            <person name="Syed K."/>
            <person name="Tsang A."/>
            <person name="Wiebenga A."/>
            <person name="Young D."/>
            <person name="Pisabarro A."/>
            <person name="Eastwood D.C."/>
            <person name="Martin F."/>
            <person name="Cullen D."/>
            <person name="Grigoriev I.V."/>
            <person name="Hibbett D.S."/>
        </authorList>
    </citation>
    <scope>NUCLEOTIDE SEQUENCE [LARGE SCALE GENOMIC DNA]</scope>
    <source>
        <strain evidence="7 8">ATCC 11539</strain>
    </source>
</reference>
<dbReference type="OMA" id="ALCIMQS"/>
<evidence type="ECO:0000256" key="6">
    <source>
        <dbReference type="SAM" id="Phobius"/>
    </source>
</evidence>
<dbReference type="SUPFAM" id="SSF103473">
    <property type="entry name" value="MFS general substrate transporter"/>
    <property type="match status" value="1"/>
</dbReference>
<feature type="region of interest" description="Disordered" evidence="5">
    <location>
        <begin position="644"/>
        <end position="674"/>
    </location>
</feature>
<evidence type="ECO:0000256" key="1">
    <source>
        <dbReference type="ARBA" id="ARBA00004141"/>
    </source>
</evidence>
<gene>
    <name evidence="7" type="ORF">GLOTRDRAFT_62667</name>
</gene>
<comment type="subcellular location">
    <subcellularLocation>
        <location evidence="1">Membrane</location>
        <topology evidence="1">Multi-pass membrane protein</topology>
    </subcellularLocation>
</comment>
<dbReference type="GO" id="GO:0016020">
    <property type="term" value="C:membrane"/>
    <property type="evidence" value="ECO:0007669"/>
    <property type="project" value="UniProtKB-SubCell"/>
</dbReference>
<dbReference type="InterPro" id="IPR036259">
    <property type="entry name" value="MFS_trans_sf"/>
</dbReference>
<evidence type="ECO:0000256" key="4">
    <source>
        <dbReference type="ARBA" id="ARBA00023136"/>
    </source>
</evidence>
<keyword evidence="2 6" id="KW-0812">Transmembrane</keyword>
<feature type="transmembrane region" description="Helical" evidence="6">
    <location>
        <begin position="609"/>
        <end position="631"/>
    </location>
</feature>
<evidence type="ECO:0000256" key="3">
    <source>
        <dbReference type="ARBA" id="ARBA00022989"/>
    </source>
</evidence>
<dbReference type="GO" id="GO:0022857">
    <property type="term" value="F:transmembrane transporter activity"/>
    <property type="evidence" value="ECO:0007669"/>
    <property type="project" value="InterPro"/>
</dbReference>
<keyword evidence="4 6" id="KW-0472">Membrane</keyword>
<dbReference type="HOGENOM" id="CLU_017517_1_0_1"/>
<feature type="compositionally biased region" description="Basic and acidic residues" evidence="5">
    <location>
        <begin position="644"/>
        <end position="661"/>
    </location>
</feature>
<dbReference type="EMBL" id="KB469304">
    <property type="protein sequence ID" value="EPQ54150.1"/>
    <property type="molecule type" value="Genomic_DNA"/>
</dbReference>
<dbReference type="InterPro" id="IPR011701">
    <property type="entry name" value="MFS"/>
</dbReference>
<dbReference type="OrthoDB" id="3026777at2759"/>
<feature type="transmembrane region" description="Helical" evidence="6">
    <location>
        <begin position="268"/>
        <end position="291"/>
    </location>
</feature>
<protein>
    <submittedName>
        <fullName evidence="7">MFS general substrate transporter</fullName>
    </submittedName>
</protein>
<dbReference type="PANTHER" id="PTHR23507">
    <property type="entry name" value="ZGC:174356"/>
    <property type="match status" value="1"/>
</dbReference>
<dbReference type="eggNOG" id="KOG2816">
    <property type="taxonomic scope" value="Eukaryota"/>
</dbReference>
<dbReference type="Pfam" id="PF07690">
    <property type="entry name" value="MFS_1"/>
    <property type="match status" value="1"/>
</dbReference>
<dbReference type="AlphaFoldDB" id="S7RIJ7"/>
<keyword evidence="8" id="KW-1185">Reference proteome</keyword>
<dbReference type="KEGG" id="gtr:GLOTRDRAFT_62667"/>
<dbReference type="RefSeq" id="XP_007867479.1">
    <property type="nucleotide sequence ID" value="XM_007869288.1"/>
</dbReference>